<accession>A0A133U800</accession>
<dbReference type="Gene3D" id="2.40.50.90">
    <property type="match status" value="1"/>
</dbReference>
<reference evidence="1 2" key="1">
    <citation type="journal article" date="2016" name="Sci. Rep.">
        <title>Metabolic traits of an uncultured archaeal lineage -MSBL1- from brine pools of the Red Sea.</title>
        <authorList>
            <person name="Mwirichia R."/>
            <person name="Alam I."/>
            <person name="Rashid M."/>
            <person name="Vinu M."/>
            <person name="Ba-Alawi W."/>
            <person name="Anthony Kamau A."/>
            <person name="Kamanda Ngugi D."/>
            <person name="Goker M."/>
            <person name="Klenk H.P."/>
            <person name="Bajic V."/>
            <person name="Stingl U."/>
        </authorList>
    </citation>
    <scope>NUCLEOTIDE SEQUENCE [LARGE SCALE GENOMIC DNA]</scope>
    <source>
        <strain evidence="1">SCGC-AAA259B11</strain>
    </source>
</reference>
<evidence type="ECO:0008006" key="3">
    <source>
        <dbReference type="Google" id="ProtNLM"/>
    </source>
</evidence>
<proteinExistence type="predicted"/>
<dbReference type="InterPro" id="IPR035437">
    <property type="entry name" value="SNase_OB-fold_sf"/>
</dbReference>
<comment type="caution">
    <text evidence="1">The sequence shown here is derived from an EMBL/GenBank/DDBJ whole genome shotgun (WGS) entry which is preliminary data.</text>
</comment>
<evidence type="ECO:0000313" key="2">
    <source>
        <dbReference type="Proteomes" id="UP000070184"/>
    </source>
</evidence>
<dbReference type="AlphaFoldDB" id="A0A133U800"/>
<gene>
    <name evidence="1" type="ORF">AKJ61_00915</name>
</gene>
<dbReference type="Proteomes" id="UP000070184">
    <property type="component" value="Unassembled WGS sequence"/>
</dbReference>
<organism evidence="1 2">
    <name type="scientific">candidate division MSBL1 archaeon SCGC-AAA259B11</name>
    <dbReference type="NCBI Taxonomy" id="1698260"/>
    <lineage>
        <taxon>Archaea</taxon>
        <taxon>Methanobacteriati</taxon>
        <taxon>Methanobacteriota</taxon>
        <taxon>candidate division MSBL1</taxon>
    </lineage>
</organism>
<evidence type="ECO:0000313" key="1">
    <source>
        <dbReference type="EMBL" id="KXA90313.1"/>
    </source>
</evidence>
<dbReference type="EMBL" id="LHXK01000007">
    <property type="protein sequence ID" value="KXA90313.1"/>
    <property type="molecule type" value="Genomic_DNA"/>
</dbReference>
<dbReference type="SUPFAM" id="SSF50199">
    <property type="entry name" value="Staphylococcal nuclease"/>
    <property type="match status" value="1"/>
</dbReference>
<keyword evidence="2" id="KW-1185">Reference proteome</keyword>
<protein>
    <recommendedName>
        <fullName evidence="3">TNase-like domain-containing protein</fullName>
    </recommendedName>
</protein>
<name>A0A133U800_9EURY</name>
<sequence>MENREIIVIVLVLLVVGALVYFIYFRDTSDNSNYPNYEAIGISKRIIDGDTFVVKIRKVLDPHKGVKSGMEKLRLAGVDTDELKQSEAAGKREKVENMSQAKYEETYFYKRALEAKKLLETFVPSGTKVYLDIDDLAFGRDSYRGYYGRLIVVAYVKREDKWINVNAKLINEEYSKMAESEYPISNKFCSEFNPYTWIDEGYIYK</sequence>